<dbReference type="GO" id="GO:0051707">
    <property type="term" value="P:response to other organism"/>
    <property type="evidence" value="ECO:0007669"/>
    <property type="project" value="UniProtKB-ARBA"/>
</dbReference>
<sequence>MADALVAVVLDHFVSIVGRYVGKRVELVMGVEKDAENLKCNLQAIHAVLEDAERRQLSDSNVRLWLEELKDVSYDMLDVLDVWSANAHILIKSDIPTENKVCFSFLFPCFASSSRQVTQVGLRYEIAANIKKLNEKLQDIAVRKGLYNFKAIRGGVDEEPERPKTTSIIDSSEVRGRDEDKENLVARAIIEQLTGQASTLVELESLLQLILKSIQDKKFLLVLDDVWTDDYQKWEQLKQTLKYGHVDSRVLVTTRKEEVAMMMGEPINMIHLKKLSEEDCWLLFSQVAFLGRNEEDRENLEQIGRTIATKCKGLPLAAKTLGSFMRFKKTKQQWEDVLHSEIWDLDEAKRNLFSPLLLKIKAVEGIQDITGGNARHLTLMLSPNALIPVSILTRKKFHTLMVFCTSSIATISPDHFFHLKSLRTLNLSRCSIQHLPDSIGELVHLRYLNLSHNPVEELPITLGNMCNLQTLKLECCLRLKKLPESVGKLICLRHLYISGSLLLDHLPTGICQLSSLRTMDVFIVADYNRYTRTACHLDDLRYLKRLQRIYINGLGNAPSVIAMLAEFSLKKDLRELSLDFRTDGDANMVRQEYLLKIIGPHPNLETLRIIDYCGGITVSPSWMMSLTNLRRLVIKNCHFCEVLPPLGELPSLEFLNILNLDKLKTIGPEFLEVKIDDTGNAVEASAVLFPKLKEVKFRCKEWWQWSGIPGWKVDSPVIIMPRLYSLKFSGCKSLEELPNFLQKVPLQNLIIEDSVKLQRCCQKGTGKEWHKICHIPNIQMFLPTSV</sequence>
<dbReference type="Pfam" id="PF18052">
    <property type="entry name" value="Rx_N"/>
    <property type="match status" value="1"/>
</dbReference>
<evidence type="ECO:0000256" key="5">
    <source>
        <dbReference type="ARBA" id="ARBA00022840"/>
    </source>
</evidence>
<dbReference type="PANTHER" id="PTHR36766:SF45">
    <property type="entry name" value="NB-ARC DOMAIN-CONTAINING PROTEIN"/>
    <property type="match status" value="1"/>
</dbReference>
<evidence type="ECO:0000256" key="4">
    <source>
        <dbReference type="ARBA" id="ARBA00022821"/>
    </source>
</evidence>
<dbReference type="Proteomes" id="UP000813462">
    <property type="component" value="Unassembled WGS sequence"/>
</dbReference>
<keyword evidence="1" id="KW-0433">Leucine-rich repeat</keyword>
<dbReference type="Pfam" id="PF00931">
    <property type="entry name" value="NB-ARC"/>
    <property type="match status" value="1"/>
</dbReference>
<dbReference type="InterPro" id="IPR003591">
    <property type="entry name" value="Leu-rich_rpt_typical-subtyp"/>
</dbReference>
<dbReference type="EMBL" id="JAEACU010000001">
    <property type="protein sequence ID" value="KAH7547322.1"/>
    <property type="molecule type" value="Genomic_DNA"/>
</dbReference>
<dbReference type="SMART" id="SM00369">
    <property type="entry name" value="LRR_TYP"/>
    <property type="match status" value="3"/>
</dbReference>
<reference evidence="9" key="1">
    <citation type="journal article" date="2021" name="Front. Plant Sci.">
        <title>Chromosome-Scale Genome Assembly for Chinese Sour Jujube and Insights Into Its Genome Evolution and Domestication Signature.</title>
        <authorList>
            <person name="Shen L.-Y."/>
            <person name="Luo H."/>
            <person name="Wang X.-L."/>
            <person name="Wang X.-M."/>
            <person name="Qiu X.-J."/>
            <person name="Liu H."/>
            <person name="Zhou S.-S."/>
            <person name="Jia K.-H."/>
            <person name="Nie S."/>
            <person name="Bao Y.-T."/>
            <person name="Zhang R.-G."/>
            <person name="Yun Q.-Z."/>
            <person name="Chai Y.-H."/>
            <person name="Lu J.-Y."/>
            <person name="Li Y."/>
            <person name="Zhao S.-W."/>
            <person name="Mao J.-F."/>
            <person name="Jia S.-G."/>
            <person name="Mao Y.-M."/>
        </authorList>
    </citation>
    <scope>NUCLEOTIDE SEQUENCE</scope>
    <source>
        <strain evidence="9">AT0</strain>
        <tissue evidence="9">Leaf</tissue>
    </source>
</reference>
<keyword evidence="3" id="KW-0547">Nucleotide-binding</keyword>
<dbReference type="GO" id="GO:0006952">
    <property type="term" value="P:defense response"/>
    <property type="evidence" value="ECO:0007669"/>
    <property type="project" value="UniProtKB-KW"/>
</dbReference>
<gene>
    <name evidence="9" type="ORF">FEM48_Zijuj01G0297400</name>
</gene>
<dbReference type="PROSITE" id="PS51450">
    <property type="entry name" value="LRR"/>
    <property type="match status" value="2"/>
</dbReference>
<dbReference type="SUPFAM" id="SSF52540">
    <property type="entry name" value="P-loop containing nucleoside triphosphate hydrolases"/>
    <property type="match status" value="1"/>
</dbReference>
<keyword evidence="5" id="KW-0067">ATP-binding</keyword>
<dbReference type="Gene3D" id="1.20.5.4130">
    <property type="match status" value="1"/>
</dbReference>
<feature type="domain" description="NB-ARC" evidence="6">
    <location>
        <begin position="180"/>
        <end position="290"/>
    </location>
</feature>
<dbReference type="InterPro" id="IPR038005">
    <property type="entry name" value="RX-like_CC"/>
</dbReference>
<feature type="domain" description="Disease resistance R13L4/SHOC-2-like LRR" evidence="8">
    <location>
        <begin position="418"/>
        <end position="770"/>
    </location>
</feature>
<feature type="domain" description="Disease resistance N-terminal" evidence="7">
    <location>
        <begin position="11"/>
        <end position="87"/>
    </location>
</feature>
<proteinExistence type="predicted"/>
<comment type="caution">
    <text evidence="9">The sequence shown here is derived from an EMBL/GenBank/DDBJ whole genome shotgun (WGS) entry which is preliminary data.</text>
</comment>
<dbReference type="Gene3D" id="3.80.10.10">
    <property type="entry name" value="Ribonuclease Inhibitor"/>
    <property type="match status" value="2"/>
</dbReference>
<evidence type="ECO:0000256" key="2">
    <source>
        <dbReference type="ARBA" id="ARBA00022737"/>
    </source>
</evidence>
<dbReference type="InterPro" id="IPR001611">
    <property type="entry name" value="Leu-rich_rpt"/>
</dbReference>
<dbReference type="InterPro" id="IPR027417">
    <property type="entry name" value="P-loop_NTPase"/>
</dbReference>
<keyword evidence="4" id="KW-0611">Plant defense</keyword>
<evidence type="ECO:0000313" key="10">
    <source>
        <dbReference type="Proteomes" id="UP000813462"/>
    </source>
</evidence>
<dbReference type="Pfam" id="PF23598">
    <property type="entry name" value="LRR_14"/>
    <property type="match status" value="1"/>
</dbReference>
<dbReference type="InterPro" id="IPR032675">
    <property type="entry name" value="LRR_dom_sf"/>
</dbReference>
<evidence type="ECO:0000259" key="6">
    <source>
        <dbReference type="Pfam" id="PF00931"/>
    </source>
</evidence>
<dbReference type="CDD" id="cd14798">
    <property type="entry name" value="RX-CC_like"/>
    <property type="match status" value="1"/>
</dbReference>
<accession>A0A978W5T8</accession>
<dbReference type="GO" id="GO:0005524">
    <property type="term" value="F:ATP binding"/>
    <property type="evidence" value="ECO:0007669"/>
    <property type="project" value="UniProtKB-KW"/>
</dbReference>
<dbReference type="InterPro" id="IPR041118">
    <property type="entry name" value="Rx_N"/>
</dbReference>
<organism evidence="9 10">
    <name type="scientific">Ziziphus jujuba var. spinosa</name>
    <dbReference type="NCBI Taxonomy" id="714518"/>
    <lineage>
        <taxon>Eukaryota</taxon>
        <taxon>Viridiplantae</taxon>
        <taxon>Streptophyta</taxon>
        <taxon>Embryophyta</taxon>
        <taxon>Tracheophyta</taxon>
        <taxon>Spermatophyta</taxon>
        <taxon>Magnoliopsida</taxon>
        <taxon>eudicotyledons</taxon>
        <taxon>Gunneridae</taxon>
        <taxon>Pentapetalae</taxon>
        <taxon>rosids</taxon>
        <taxon>fabids</taxon>
        <taxon>Rosales</taxon>
        <taxon>Rhamnaceae</taxon>
        <taxon>Paliureae</taxon>
        <taxon>Ziziphus</taxon>
    </lineage>
</organism>
<evidence type="ECO:0000259" key="8">
    <source>
        <dbReference type="Pfam" id="PF23598"/>
    </source>
</evidence>
<dbReference type="AlphaFoldDB" id="A0A978W5T8"/>
<name>A0A978W5T8_ZIZJJ</name>
<keyword evidence="2" id="KW-0677">Repeat</keyword>
<evidence type="ECO:0008006" key="11">
    <source>
        <dbReference type="Google" id="ProtNLM"/>
    </source>
</evidence>
<dbReference type="GO" id="GO:0043531">
    <property type="term" value="F:ADP binding"/>
    <property type="evidence" value="ECO:0007669"/>
    <property type="project" value="InterPro"/>
</dbReference>
<dbReference type="InterPro" id="IPR042197">
    <property type="entry name" value="Apaf_helical"/>
</dbReference>
<evidence type="ECO:0000259" key="7">
    <source>
        <dbReference type="Pfam" id="PF18052"/>
    </source>
</evidence>
<dbReference type="SUPFAM" id="SSF52058">
    <property type="entry name" value="L domain-like"/>
    <property type="match status" value="1"/>
</dbReference>
<dbReference type="PANTHER" id="PTHR36766">
    <property type="entry name" value="PLANT BROAD-SPECTRUM MILDEW RESISTANCE PROTEIN RPW8"/>
    <property type="match status" value="1"/>
</dbReference>
<evidence type="ECO:0000256" key="1">
    <source>
        <dbReference type="ARBA" id="ARBA00022614"/>
    </source>
</evidence>
<evidence type="ECO:0000256" key="3">
    <source>
        <dbReference type="ARBA" id="ARBA00022741"/>
    </source>
</evidence>
<protein>
    <recommendedName>
        <fullName evidence="11">Disease resistance protein RGA3</fullName>
    </recommendedName>
</protein>
<dbReference type="InterPro" id="IPR055414">
    <property type="entry name" value="LRR_R13L4/SHOC2-like"/>
</dbReference>
<dbReference type="Gene3D" id="3.40.50.300">
    <property type="entry name" value="P-loop containing nucleotide triphosphate hydrolases"/>
    <property type="match status" value="1"/>
</dbReference>
<dbReference type="InterPro" id="IPR002182">
    <property type="entry name" value="NB-ARC"/>
</dbReference>
<evidence type="ECO:0000313" key="9">
    <source>
        <dbReference type="EMBL" id="KAH7547322.1"/>
    </source>
</evidence>
<dbReference type="Gene3D" id="1.10.8.430">
    <property type="entry name" value="Helical domain of apoptotic protease-activating factors"/>
    <property type="match status" value="1"/>
</dbReference>
<dbReference type="PRINTS" id="PR00364">
    <property type="entry name" value="DISEASERSIST"/>
</dbReference>